<dbReference type="InterPro" id="IPR037951">
    <property type="entry name" value="MopB_CT_YdeP"/>
</dbReference>
<keyword evidence="9" id="KW-0411">Iron-sulfur</keyword>
<dbReference type="InterPro" id="IPR010046">
    <property type="entry name" value="Mopterin_OxRdtse_a_bac"/>
</dbReference>
<evidence type="ECO:0000256" key="5">
    <source>
        <dbReference type="ARBA" id="ARBA00022505"/>
    </source>
</evidence>
<dbReference type="GO" id="GO:0043546">
    <property type="term" value="F:molybdopterin cofactor binding"/>
    <property type="evidence" value="ECO:0007669"/>
    <property type="project" value="InterPro"/>
</dbReference>
<dbReference type="Gene3D" id="2.40.40.20">
    <property type="match status" value="1"/>
</dbReference>
<dbReference type="GO" id="GO:0016020">
    <property type="term" value="C:membrane"/>
    <property type="evidence" value="ECO:0007669"/>
    <property type="project" value="TreeGrafter"/>
</dbReference>
<feature type="region of interest" description="Disordered" evidence="10">
    <location>
        <begin position="1"/>
        <end position="32"/>
    </location>
</feature>
<sequence>MENKEDINEPTKGHPHAADRKQKNTGKPDAENPFVLSGHLKVGPVEKKAAGIPAVLASFADLIEEKALIRGTIALFKMNQFNGFDCSSCAWPDPDDERSPLAEYCENGAKALAEEATTKKVTPDFFRKNAVYELSLLDDYQIGKMGRLTDPVYLPAGGTHYQPISWDDAFKKIAAHLNSLASPDEAAFYTSGRTSNEASFVYQLFAKAYGTNNMPDCSNMCHETSGSGLRPTIGIGKGTVTLEDFYDAEVIIIIGQNPGTNSPRMMSALSKCKANGGKIIAINPLPETGLMGFKDPQKVKGILEGVKLADLYLPVKINGDMALLKAIEMLLLDMEKEAPGEVLDQTFIREKTTGFPAFEKQFSQYRLEDLGAACGVPVTQLREAAQMLALKKRIIICWGMGITQQPNGVDMVREMLNILLMKGSIGIKGAGVCPVRGHSNVQGNRTMLIDEKPTDEQLDRLEKFYGFKMPRKHGYDVVRAIKAIHEEKVKVLCCMGGNLLSAAPDTTYTAAALRKLNLLVCVSTKLNRGHLIHGKEAIILPTYSRADFDIVNGQLQIISTENSMGVVQSSKGVLKPVSGHLLNETQIVCRMAMATLGSSPVVNWQRYHDSYDAVRDDIEQCIPGFEDYNTRVRRKGGFYLPNAARDEQRFAEEHDYKAPFTLTDIPATHLAEDEYMMATTRTHDQFNTTIYGLDDRYRGIHQERRVIFMNEKDIARAGLKAGEKVDLFNYDDNIERIAPLFIIVLYPIPEKNTMTYFPEANVLVSINNVVRESNMPASKYVKIKIRKHNPDIFKKIDEMLFRASAQQ</sequence>
<dbReference type="EMBL" id="RIAR02000001">
    <property type="protein sequence ID" value="NSL87607.1"/>
    <property type="molecule type" value="Genomic_DNA"/>
</dbReference>
<dbReference type="Gene3D" id="3.40.228.10">
    <property type="entry name" value="Dimethylsulfoxide Reductase, domain 2"/>
    <property type="match status" value="1"/>
</dbReference>
<feature type="compositionally biased region" description="Basic and acidic residues" evidence="10">
    <location>
        <begin position="1"/>
        <end position="30"/>
    </location>
</feature>
<comment type="cofactor">
    <cofactor evidence="1">
        <name>Mo-bis(molybdopterin guanine dinucleotide)</name>
        <dbReference type="ChEBI" id="CHEBI:60539"/>
    </cofactor>
</comment>
<evidence type="ECO:0000256" key="4">
    <source>
        <dbReference type="ARBA" id="ARBA00022485"/>
    </source>
</evidence>
<evidence type="ECO:0000256" key="8">
    <source>
        <dbReference type="ARBA" id="ARBA00023004"/>
    </source>
</evidence>
<evidence type="ECO:0000259" key="12">
    <source>
        <dbReference type="Pfam" id="PF01568"/>
    </source>
</evidence>
<dbReference type="GO" id="GO:0030151">
    <property type="term" value="F:molybdenum ion binding"/>
    <property type="evidence" value="ECO:0007669"/>
    <property type="project" value="InterPro"/>
</dbReference>
<dbReference type="Pfam" id="PF00384">
    <property type="entry name" value="Molybdopterin"/>
    <property type="match status" value="1"/>
</dbReference>
<dbReference type="SUPFAM" id="SSF53706">
    <property type="entry name" value="Formate dehydrogenase/DMSO reductase, domains 1-3"/>
    <property type="match status" value="1"/>
</dbReference>
<keyword evidence="6" id="KW-0479">Metal-binding</keyword>
<dbReference type="InterPro" id="IPR006657">
    <property type="entry name" value="MoPterin_dinucl-bd_dom"/>
</dbReference>
<comment type="similarity">
    <text evidence="3">Belongs to the prokaryotic molybdopterin-containing oxidoreductase family.</text>
</comment>
<dbReference type="NCBIfam" id="TIGR01701">
    <property type="entry name" value="Fdhalpha-like"/>
    <property type="match status" value="1"/>
</dbReference>
<evidence type="ECO:0000256" key="6">
    <source>
        <dbReference type="ARBA" id="ARBA00022723"/>
    </source>
</evidence>
<keyword evidence="7" id="KW-0560">Oxidoreductase</keyword>
<gene>
    <name evidence="13" type="ORF">ECE50_012240</name>
</gene>
<dbReference type="CDD" id="cd02767">
    <property type="entry name" value="MopB_ydeP"/>
    <property type="match status" value="1"/>
</dbReference>
<evidence type="ECO:0000259" key="11">
    <source>
        <dbReference type="Pfam" id="PF00384"/>
    </source>
</evidence>
<name>A0A433WG75_9BACT</name>
<keyword evidence="4" id="KW-0004">4Fe-4S</keyword>
<accession>A0A433WG75</accession>
<dbReference type="GO" id="GO:0008863">
    <property type="term" value="F:formate dehydrogenase (NAD+) activity"/>
    <property type="evidence" value="ECO:0007669"/>
    <property type="project" value="InterPro"/>
</dbReference>
<evidence type="ECO:0000256" key="7">
    <source>
        <dbReference type="ARBA" id="ARBA00023002"/>
    </source>
</evidence>
<dbReference type="InterPro" id="IPR041953">
    <property type="entry name" value="YdeP_MopB"/>
</dbReference>
<dbReference type="InterPro" id="IPR006656">
    <property type="entry name" value="Mopterin_OxRdtase"/>
</dbReference>
<dbReference type="Pfam" id="PF01568">
    <property type="entry name" value="Molydop_binding"/>
    <property type="match status" value="1"/>
</dbReference>
<keyword evidence="8" id="KW-0408">Iron</keyword>
<feature type="domain" description="Molybdopterin dinucleotide-binding" evidence="12">
    <location>
        <begin position="676"/>
        <end position="779"/>
    </location>
</feature>
<evidence type="ECO:0000256" key="3">
    <source>
        <dbReference type="ARBA" id="ARBA00010312"/>
    </source>
</evidence>
<dbReference type="AlphaFoldDB" id="A0A433WG75"/>
<comment type="caution">
    <text evidence="13">The sequence shown here is derived from an EMBL/GenBank/DDBJ whole genome shotgun (WGS) entry which is preliminary data.</text>
</comment>
<dbReference type="Proteomes" id="UP000281028">
    <property type="component" value="Unassembled WGS sequence"/>
</dbReference>
<reference evidence="13" key="1">
    <citation type="submission" date="2020-05" db="EMBL/GenBank/DDBJ databases">
        <title>Chitinophaga laudate sp. nov., isolated from a tropical peat swamp.</title>
        <authorList>
            <person name="Goh C.B.S."/>
            <person name="Lee M.S."/>
            <person name="Parimannan S."/>
            <person name="Pasbakhsh P."/>
            <person name="Yule C.M."/>
            <person name="Rajandas H."/>
            <person name="Loke S."/>
            <person name="Croft L."/>
            <person name="Tan J.B.L."/>
        </authorList>
    </citation>
    <scope>NUCLEOTIDE SEQUENCE</scope>
    <source>
        <strain evidence="13">Mgbs1</strain>
    </source>
</reference>
<evidence type="ECO:0000256" key="1">
    <source>
        <dbReference type="ARBA" id="ARBA00001942"/>
    </source>
</evidence>
<feature type="domain" description="Molybdopterin oxidoreductase" evidence="11">
    <location>
        <begin position="147"/>
        <end position="524"/>
    </location>
</feature>
<dbReference type="CDD" id="cd02787">
    <property type="entry name" value="MopB_CT_ydeP"/>
    <property type="match status" value="1"/>
</dbReference>
<dbReference type="OrthoDB" id="9792592at2"/>
<protein>
    <submittedName>
        <fullName evidence="13">FdhF/YdeP family oxidoreductase</fullName>
    </submittedName>
</protein>
<dbReference type="InterPro" id="IPR009010">
    <property type="entry name" value="Asp_de-COase-like_dom_sf"/>
</dbReference>
<dbReference type="PANTHER" id="PTHR43105:SF4">
    <property type="entry name" value="PROTEIN YDEP"/>
    <property type="match status" value="1"/>
</dbReference>
<keyword evidence="5" id="KW-0500">Molybdenum</keyword>
<organism evidence="13 14">
    <name type="scientific">Chitinophaga solisilvae</name>
    <dbReference type="NCBI Taxonomy" id="1233460"/>
    <lineage>
        <taxon>Bacteria</taxon>
        <taxon>Pseudomonadati</taxon>
        <taxon>Bacteroidota</taxon>
        <taxon>Chitinophagia</taxon>
        <taxon>Chitinophagales</taxon>
        <taxon>Chitinophagaceae</taxon>
        <taxon>Chitinophaga</taxon>
    </lineage>
</organism>
<dbReference type="GO" id="GO:0045333">
    <property type="term" value="P:cellular respiration"/>
    <property type="evidence" value="ECO:0007669"/>
    <property type="project" value="UniProtKB-ARBA"/>
</dbReference>
<evidence type="ECO:0000313" key="14">
    <source>
        <dbReference type="Proteomes" id="UP000281028"/>
    </source>
</evidence>
<dbReference type="InterPro" id="IPR050123">
    <property type="entry name" value="Prok_molybdopt-oxidoreductase"/>
</dbReference>
<dbReference type="Gene3D" id="3.40.50.740">
    <property type="match status" value="1"/>
</dbReference>
<comment type="cofactor">
    <cofactor evidence="2">
        <name>[4Fe-4S] cluster</name>
        <dbReference type="ChEBI" id="CHEBI:49883"/>
    </cofactor>
</comment>
<evidence type="ECO:0000313" key="13">
    <source>
        <dbReference type="EMBL" id="NSL87607.1"/>
    </source>
</evidence>
<evidence type="ECO:0000256" key="10">
    <source>
        <dbReference type="SAM" id="MobiDB-lite"/>
    </source>
</evidence>
<keyword evidence="14" id="KW-1185">Reference proteome</keyword>
<dbReference type="PANTHER" id="PTHR43105">
    <property type="entry name" value="RESPIRATORY NITRATE REDUCTASE"/>
    <property type="match status" value="1"/>
</dbReference>
<dbReference type="PIRSF" id="PIRSF000144">
    <property type="entry name" value="CbbBc"/>
    <property type="match status" value="1"/>
</dbReference>
<proteinExistence type="inferred from homology"/>
<dbReference type="SUPFAM" id="SSF50692">
    <property type="entry name" value="ADC-like"/>
    <property type="match status" value="1"/>
</dbReference>
<evidence type="ECO:0000256" key="2">
    <source>
        <dbReference type="ARBA" id="ARBA00001966"/>
    </source>
</evidence>
<evidence type="ECO:0000256" key="9">
    <source>
        <dbReference type="ARBA" id="ARBA00023014"/>
    </source>
</evidence>
<dbReference type="GO" id="GO:0051539">
    <property type="term" value="F:4 iron, 4 sulfur cluster binding"/>
    <property type="evidence" value="ECO:0007669"/>
    <property type="project" value="UniProtKB-KW"/>
</dbReference>